<evidence type="ECO:0000313" key="5">
    <source>
        <dbReference type="Proteomes" id="UP000182975"/>
    </source>
</evidence>
<reference evidence="5" key="1">
    <citation type="submission" date="2016-10" db="EMBL/GenBank/DDBJ databases">
        <authorList>
            <person name="Varghese N."/>
        </authorList>
    </citation>
    <scope>NUCLEOTIDE SEQUENCE [LARGE SCALE GENOMIC DNA]</scope>
    <source>
        <strain evidence="5">DSM 21843</strain>
    </source>
</reference>
<gene>
    <name evidence="4" type="ORF">SAMN02910314_00326</name>
</gene>
<dbReference type="Pfam" id="PF01522">
    <property type="entry name" value="Polysacc_deac_1"/>
    <property type="match status" value="1"/>
</dbReference>
<dbReference type="Proteomes" id="UP000182975">
    <property type="component" value="Unassembled WGS sequence"/>
</dbReference>
<dbReference type="SUPFAM" id="SSF88713">
    <property type="entry name" value="Glycoside hydrolase/deacetylase"/>
    <property type="match status" value="1"/>
</dbReference>
<dbReference type="CDD" id="cd10944">
    <property type="entry name" value="CE4_SmPgdA_like"/>
    <property type="match status" value="1"/>
</dbReference>
<dbReference type="RefSeq" id="WP_066660120.1">
    <property type="nucleotide sequence ID" value="NZ_CP011402.1"/>
</dbReference>
<dbReference type="Gene3D" id="3.20.20.370">
    <property type="entry name" value="Glycoside hydrolase/deacetylase"/>
    <property type="match status" value="1"/>
</dbReference>
<dbReference type="GO" id="GO:0016810">
    <property type="term" value="F:hydrolase activity, acting on carbon-nitrogen (but not peptide) bonds"/>
    <property type="evidence" value="ECO:0007669"/>
    <property type="project" value="InterPro"/>
</dbReference>
<dbReference type="PROSITE" id="PS51257">
    <property type="entry name" value="PROKAR_LIPOPROTEIN"/>
    <property type="match status" value="1"/>
</dbReference>
<dbReference type="GO" id="GO:0005975">
    <property type="term" value="P:carbohydrate metabolic process"/>
    <property type="evidence" value="ECO:0007669"/>
    <property type="project" value="InterPro"/>
</dbReference>
<dbReference type="PROSITE" id="PS51677">
    <property type="entry name" value="NODB"/>
    <property type="match status" value="1"/>
</dbReference>
<dbReference type="AlphaFoldDB" id="A0A1H8PV72"/>
<proteinExistence type="predicted"/>
<keyword evidence="5" id="KW-1185">Reference proteome</keyword>
<dbReference type="EMBL" id="FOEC01000001">
    <property type="protein sequence ID" value="SEO45840.1"/>
    <property type="molecule type" value="Genomic_DNA"/>
</dbReference>
<accession>A0A1H8PV72</accession>
<dbReference type="InterPro" id="IPR002509">
    <property type="entry name" value="NODB_dom"/>
</dbReference>
<evidence type="ECO:0000259" key="3">
    <source>
        <dbReference type="PROSITE" id="PS51677"/>
    </source>
</evidence>
<dbReference type="InterPro" id="IPR011330">
    <property type="entry name" value="Glyco_hydro/deAcase_b/a-brl"/>
</dbReference>
<feature type="domain" description="NodB homology" evidence="3">
    <location>
        <begin position="93"/>
        <end position="284"/>
    </location>
</feature>
<organism evidence="4 5">
    <name type="scientific">Denitrobacterium detoxificans</name>
    <dbReference type="NCBI Taxonomy" id="79604"/>
    <lineage>
        <taxon>Bacteria</taxon>
        <taxon>Bacillati</taxon>
        <taxon>Actinomycetota</taxon>
        <taxon>Coriobacteriia</taxon>
        <taxon>Eggerthellales</taxon>
        <taxon>Eggerthellaceae</taxon>
        <taxon>Denitrobacterium</taxon>
    </lineage>
</organism>
<sequence length="299" mass="32317">MKNRTCKWATWFAVAMLAVCALVGCASSSTASSQDDVDAVATAGVSDSGASSVAGNQASSEPTYNAQDDTRAQEFAVDPNANTEWRTKTDGTKTIWLTFDDGPSENTQKVLDILNKYNVKATFFVTGIKPDYAYMIKKAYEQGNTIGLHTYSHDYATVYASESAYFDDLDAVGALVKEQIGYVPCFIRFPGGSSNAISAEYTKGIMSELVNDVQDRGYQYFDWNISCGDGASGHTAEELAEAACDGDDYTNIVLLMHDSAGHEATVEALPTIIEHYQSLGYTFKAIDRSALASHHGVNN</sequence>
<evidence type="ECO:0000256" key="2">
    <source>
        <dbReference type="SAM" id="SignalP"/>
    </source>
</evidence>
<feature type="region of interest" description="Disordered" evidence="1">
    <location>
        <begin position="47"/>
        <end position="70"/>
    </location>
</feature>
<evidence type="ECO:0000313" key="4">
    <source>
        <dbReference type="EMBL" id="SEO45840.1"/>
    </source>
</evidence>
<name>A0A1H8PV72_9ACTN</name>
<feature type="signal peptide" evidence="2">
    <location>
        <begin position="1"/>
        <end position="31"/>
    </location>
</feature>
<dbReference type="PANTHER" id="PTHR10587">
    <property type="entry name" value="GLYCOSYL TRANSFERASE-RELATED"/>
    <property type="match status" value="1"/>
</dbReference>
<feature type="chain" id="PRO_5010278440" evidence="2">
    <location>
        <begin position="32"/>
        <end position="299"/>
    </location>
</feature>
<protein>
    <submittedName>
        <fullName evidence="4">Peptidoglycan/xylan/chitin deacetylase, PgdA/CDA1 family</fullName>
    </submittedName>
</protein>
<feature type="compositionally biased region" description="Polar residues" evidence="1">
    <location>
        <begin position="56"/>
        <end position="67"/>
    </location>
</feature>
<keyword evidence="2" id="KW-0732">Signal</keyword>
<dbReference type="PANTHER" id="PTHR10587:SF125">
    <property type="entry name" value="POLYSACCHARIDE DEACETYLASE YHEN-RELATED"/>
    <property type="match status" value="1"/>
</dbReference>
<dbReference type="InterPro" id="IPR050248">
    <property type="entry name" value="Polysacc_deacetylase_ArnD"/>
</dbReference>
<evidence type="ECO:0000256" key="1">
    <source>
        <dbReference type="SAM" id="MobiDB-lite"/>
    </source>
</evidence>